<dbReference type="PANTHER" id="PTHR43643">
    <property type="entry name" value="HISTIDINOL-PHOSPHATE AMINOTRANSFERASE 2"/>
    <property type="match status" value="1"/>
</dbReference>
<evidence type="ECO:0000259" key="5">
    <source>
        <dbReference type="Pfam" id="PF00155"/>
    </source>
</evidence>
<accession>A0A2X1Q1I0</accession>
<dbReference type="GO" id="GO:0004400">
    <property type="term" value="F:histidinol-phosphate transaminase activity"/>
    <property type="evidence" value="ECO:0007669"/>
    <property type="project" value="UniProtKB-EC"/>
</dbReference>
<keyword evidence="3 6" id="KW-0808">Transferase</keyword>
<dbReference type="EC" id="2.6.1.9" evidence="6"/>
<dbReference type="InterPro" id="IPR015421">
    <property type="entry name" value="PyrdxlP-dep_Trfase_major"/>
</dbReference>
<evidence type="ECO:0000256" key="4">
    <source>
        <dbReference type="ARBA" id="ARBA00022898"/>
    </source>
</evidence>
<reference evidence="6 7" key="1">
    <citation type="submission" date="2018-06" db="EMBL/GenBank/DDBJ databases">
        <authorList>
            <consortium name="Pathogen Informatics"/>
            <person name="Doyle S."/>
        </authorList>
    </citation>
    <scope>NUCLEOTIDE SEQUENCE [LARGE SCALE GENOMIC DNA]</scope>
    <source>
        <strain evidence="6 7">NCTC11872</strain>
    </source>
</reference>
<dbReference type="InterPro" id="IPR004839">
    <property type="entry name" value="Aminotransferase_I/II_large"/>
</dbReference>
<feature type="domain" description="Aminotransferase class I/classII large" evidence="5">
    <location>
        <begin position="3"/>
        <end position="59"/>
    </location>
</feature>
<dbReference type="AlphaFoldDB" id="A0A2X1Q1I0"/>
<dbReference type="SUPFAM" id="SSF53383">
    <property type="entry name" value="PLP-dependent transferases"/>
    <property type="match status" value="1"/>
</dbReference>
<protein>
    <submittedName>
        <fullName evidence="6">Histidinol-phosphate aminotransferase 2</fullName>
        <ecNumber evidence="6">2.6.1.9</ecNumber>
    </submittedName>
</protein>
<dbReference type="Proteomes" id="UP000249936">
    <property type="component" value="Unassembled WGS sequence"/>
</dbReference>
<evidence type="ECO:0000256" key="2">
    <source>
        <dbReference type="ARBA" id="ARBA00022576"/>
    </source>
</evidence>
<name>A0A2X1Q1I0_HAEIF</name>
<dbReference type="EMBL" id="UASK01000010">
    <property type="protein sequence ID" value="SPX42965.1"/>
    <property type="molecule type" value="Genomic_DNA"/>
</dbReference>
<dbReference type="InterPro" id="IPR015424">
    <property type="entry name" value="PyrdxlP-dep_Trfase"/>
</dbReference>
<dbReference type="Pfam" id="PF00155">
    <property type="entry name" value="Aminotran_1_2"/>
    <property type="match status" value="1"/>
</dbReference>
<evidence type="ECO:0000313" key="7">
    <source>
        <dbReference type="Proteomes" id="UP000249936"/>
    </source>
</evidence>
<keyword evidence="2 6" id="KW-0032">Aminotransferase</keyword>
<comment type="similarity">
    <text evidence="1">Belongs to the class-II pyridoxal-phosphate-dependent aminotransferase family. Histidinol-phosphate aminotransferase subfamily.</text>
</comment>
<dbReference type="Gene3D" id="3.40.640.10">
    <property type="entry name" value="Type I PLP-dependent aspartate aminotransferase-like (Major domain)"/>
    <property type="match status" value="1"/>
</dbReference>
<evidence type="ECO:0000313" key="6">
    <source>
        <dbReference type="EMBL" id="SPX42965.1"/>
    </source>
</evidence>
<organism evidence="6 7">
    <name type="scientific">Haemophilus influenzae</name>
    <dbReference type="NCBI Taxonomy" id="727"/>
    <lineage>
        <taxon>Bacteria</taxon>
        <taxon>Pseudomonadati</taxon>
        <taxon>Pseudomonadota</taxon>
        <taxon>Gammaproteobacteria</taxon>
        <taxon>Pasteurellales</taxon>
        <taxon>Pasteurellaceae</taxon>
        <taxon>Haemophilus</taxon>
    </lineage>
</organism>
<dbReference type="PANTHER" id="PTHR43643:SF3">
    <property type="entry name" value="HISTIDINOL-PHOSPHATE AMINOTRANSFERASE"/>
    <property type="match status" value="1"/>
</dbReference>
<dbReference type="InterPro" id="IPR050106">
    <property type="entry name" value="HistidinolP_aminotransfase"/>
</dbReference>
<evidence type="ECO:0000256" key="1">
    <source>
        <dbReference type="ARBA" id="ARBA00007970"/>
    </source>
</evidence>
<proteinExistence type="inferred from homology"/>
<gene>
    <name evidence="6" type="primary">hisC2_2</name>
    <name evidence="6" type="ORF">NCTC11872_02615</name>
</gene>
<dbReference type="GO" id="GO:0030170">
    <property type="term" value="F:pyridoxal phosphate binding"/>
    <property type="evidence" value="ECO:0007669"/>
    <property type="project" value="InterPro"/>
</dbReference>
<sequence>MTALSDKTKLVYIANPNNPTGNFLTSQEIEDFLAKVPQNVIVVLDEAYTEFTKAEERVNSFSLLKKIFKLNYFTLSF</sequence>
<evidence type="ECO:0000256" key="3">
    <source>
        <dbReference type="ARBA" id="ARBA00022679"/>
    </source>
</evidence>
<keyword evidence="4" id="KW-0663">Pyridoxal phosphate</keyword>